<protein>
    <submittedName>
        <fullName evidence="2">Uncharacterized protein</fullName>
    </submittedName>
</protein>
<name>A0A6L2J814_TANCI</name>
<reference evidence="2" key="1">
    <citation type="journal article" date="2019" name="Sci. Rep.">
        <title>Draft genome of Tanacetum cinerariifolium, the natural source of mosquito coil.</title>
        <authorList>
            <person name="Yamashiro T."/>
            <person name="Shiraishi A."/>
            <person name="Satake H."/>
            <person name="Nakayama K."/>
        </authorList>
    </citation>
    <scope>NUCLEOTIDE SEQUENCE</scope>
</reference>
<feature type="compositionally biased region" description="Basic and acidic residues" evidence="1">
    <location>
        <begin position="72"/>
        <end position="88"/>
    </location>
</feature>
<proteinExistence type="predicted"/>
<dbReference type="EMBL" id="BKCJ010000382">
    <property type="protein sequence ID" value="GEU32697.1"/>
    <property type="molecule type" value="Genomic_DNA"/>
</dbReference>
<organism evidence="2">
    <name type="scientific">Tanacetum cinerariifolium</name>
    <name type="common">Dalmatian daisy</name>
    <name type="synonym">Chrysanthemum cinerariifolium</name>
    <dbReference type="NCBI Taxonomy" id="118510"/>
    <lineage>
        <taxon>Eukaryota</taxon>
        <taxon>Viridiplantae</taxon>
        <taxon>Streptophyta</taxon>
        <taxon>Embryophyta</taxon>
        <taxon>Tracheophyta</taxon>
        <taxon>Spermatophyta</taxon>
        <taxon>Magnoliopsida</taxon>
        <taxon>eudicotyledons</taxon>
        <taxon>Gunneridae</taxon>
        <taxon>Pentapetalae</taxon>
        <taxon>asterids</taxon>
        <taxon>campanulids</taxon>
        <taxon>Asterales</taxon>
        <taxon>Asteraceae</taxon>
        <taxon>Asteroideae</taxon>
        <taxon>Anthemideae</taxon>
        <taxon>Anthemidinae</taxon>
        <taxon>Tanacetum</taxon>
    </lineage>
</organism>
<gene>
    <name evidence="2" type="ORF">Tci_004675</name>
</gene>
<evidence type="ECO:0000256" key="1">
    <source>
        <dbReference type="SAM" id="MobiDB-lite"/>
    </source>
</evidence>
<feature type="region of interest" description="Disordered" evidence="1">
    <location>
        <begin position="72"/>
        <end position="95"/>
    </location>
</feature>
<dbReference type="AlphaFoldDB" id="A0A6L2J814"/>
<sequence length="119" mass="13307">MGIVPTEMELILEQTQQGISHEVSPCDLARISELYLGIHNEDGNPSSPNIKQAHGRIIKDGGEGVDIARIARKEPKPNKNGHENEKNGRGTQSTTKIISLGSNQDWKAMIRRWEERLKI</sequence>
<comment type="caution">
    <text evidence="2">The sequence shown here is derived from an EMBL/GenBank/DDBJ whole genome shotgun (WGS) entry which is preliminary data.</text>
</comment>
<evidence type="ECO:0000313" key="2">
    <source>
        <dbReference type="EMBL" id="GEU32697.1"/>
    </source>
</evidence>
<accession>A0A6L2J814</accession>